<keyword evidence="2" id="KW-0067">ATP-binding</keyword>
<dbReference type="Gene3D" id="1.10.10.10">
    <property type="entry name" value="Winged helix-like DNA-binding domain superfamily/Winged helix DNA-binding domain"/>
    <property type="match status" value="1"/>
</dbReference>
<accession>A0A917X0K2</accession>
<dbReference type="Proteomes" id="UP000642070">
    <property type="component" value="Unassembled WGS sequence"/>
</dbReference>
<dbReference type="Pfam" id="PF13191">
    <property type="entry name" value="AAA_16"/>
    <property type="match status" value="1"/>
</dbReference>
<evidence type="ECO:0000256" key="1">
    <source>
        <dbReference type="ARBA" id="ARBA00022741"/>
    </source>
</evidence>
<dbReference type="GO" id="GO:0004016">
    <property type="term" value="F:adenylate cyclase activity"/>
    <property type="evidence" value="ECO:0007669"/>
    <property type="project" value="TreeGrafter"/>
</dbReference>
<dbReference type="Gene3D" id="3.40.50.300">
    <property type="entry name" value="P-loop containing nucleotide triphosphate hydrolases"/>
    <property type="match status" value="1"/>
</dbReference>
<dbReference type="GO" id="GO:0006355">
    <property type="term" value="P:regulation of DNA-templated transcription"/>
    <property type="evidence" value="ECO:0007669"/>
    <property type="project" value="InterPro"/>
</dbReference>
<dbReference type="PANTHER" id="PTHR16305">
    <property type="entry name" value="TESTICULAR SOLUBLE ADENYLYL CYCLASE"/>
    <property type="match status" value="1"/>
</dbReference>
<name>A0A917X0K2_9ACTN</name>
<organism evidence="4 5">
    <name type="scientific">Dactylosporangium sucinum</name>
    <dbReference type="NCBI Taxonomy" id="1424081"/>
    <lineage>
        <taxon>Bacteria</taxon>
        <taxon>Bacillati</taxon>
        <taxon>Actinomycetota</taxon>
        <taxon>Actinomycetes</taxon>
        <taxon>Micromonosporales</taxon>
        <taxon>Micromonosporaceae</taxon>
        <taxon>Dactylosporangium</taxon>
    </lineage>
</organism>
<dbReference type="GO" id="GO:0005737">
    <property type="term" value="C:cytoplasm"/>
    <property type="evidence" value="ECO:0007669"/>
    <property type="project" value="TreeGrafter"/>
</dbReference>
<protein>
    <submittedName>
        <fullName evidence="4">LuxR family transcriptional regulator</fullName>
    </submittedName>
</protein>
<evidence type="ECO:0000259" key="3">
    <source>
        <dbReference type="PROSITE" id="PS50043"/>
    </source>
</evidence>
<gene>
    <name evidence="4" type="ORF">GCM10007977_065000</name>
</gene>
<dbReference type="CDD" id="cd06170">
    <property type="entry name" value="LuxR_C_like"/>
    <property type="match status" value="1"/>
</dbReference>
<dbReference type="Pfam" id="PF00196">
    <property type="entry name" value="GerE"/>
    <property type="match status" value="1"/>
</dbReference>
<dbReference type="PRINTS" id="PR00830">
    <property type="entry name" value="ENDOLAPTASE"/>
</dbReference>
<evidence type="ECO:0000313" key="5">
    <source>
        <dbReference type="Proteomes" id="UP000642070"/>
    </source>
</evidence>
<reference evidence="4" key="2">
    <citation type="submission" date="2020-09" db="EMBL/GenBank/DDBJ databases">
        <authorList>
            <person name="Sun Q."/>
            <person name="Ohkuma M."/>
        </authorList>
    </citation>
    <scope>NUCLEOTIDE SEQUENCE</scope>
    <source>
        <strain evidence="4">JCM 19831</strain>
    </source>
</reference>
<dbReference type="InterPro" id="IPR027417">
    <property type="entry name" value="P-loop_NTPase"/>
</dbReference>
<dbReference type="GO" id="GO:0005524">
    <property type="term" value="F:ATP binding"/>
    <property type="evidence" value="ECO:0007669"/>
    <property type="project" value="UniProtKB-KW"/>
</dbReference>
<dbReference type="SUPFAM" id="SSF52540">
    <property type="entry name" value="P-loop containing nucleoside triphosphate hydrolases"/>
    <property type="match status" value="1"/>
</dbReference>
<feature type="domain" description="HTH luxR-type" evidence="3">
    <location>
        <begin position="787"/>
        <end position="852"/>
    </location>
</feature>
<sequence>MTAHLIGREAELRRIRTLLDAGHGALLLRGGPGAGKTALLDAAARATRRTVLRADAVGFEQDIPFAAVHQLVYPLSRDPIGTARDPLAVATRVLALLDEAAARGPLLLIVDDVPRVDAGSAAVLGFAVRRLRHDVVVLASARTGAASCFDELRIPVLDVPPLPAAEAGALLDARRPGLAPAVHERIMREADGNPLALLELATALTDRQVVGADPMPDPPHLSPRLFQVYSEGLHDLAPDARDRLLDAALDTWPSGSPLERAAVVQLATPAERRAAHRRIAETLTGDPSRRVWHLAEAADAPDESLAVDLQRAARAAQRNGSAAAAVTALVRASELSPEPADRFRRLMEAASLASVTGPLERATQLLEEARRGGADPDGSAFTAAAVAIGLIHGDGDIDTGQRMLADALDRADPDGPDGAGDWVGDALHGLLIACEYGARPELWQLLDRAVHRFQPEGITPLRLCFDALTDPASPPYPVREAVIRIIDELSRDVGSWYFAPLAYAALRVDALSGFRHAVERMVERERGGGGYTFVISGLLLLGVDASYHGRWAEAERSLSEGLDLAVAHGYRLFEVQLRSHLAFLAAARGDVERCRVLTDGISAWAAPRGVGLTQAFVRRARAVAALGQGDFEEAYVQASLAAPDGPSAGIPARWMVMDLVEAAVRTGRPAEQYVAAARRSGIPRISPRTALLTAGAAALAAPDEEADTLFRAALALPEADRWPFDQARIQLAYGEWLRRTRSTGRARLQLRAALDTLDRLGATPWAQRARNELRATGVGGAARVPRQSTAGAALTFQERQIASLAATGLTNKQIGEKLFLSHRTVGAHLHRVFPKLGITSRAALHDALQAVDAATAS</sequence>
<evidence type="ECO:0000313" key="4">
    <source>
        <dbReference type="EMBL" id="GGM54399.1"/>
    </source>
</evidence>
<reference evidence="4" key="1">
    <citation type="journal article" date="2014" name="Int. J. Syst. Evol. Microbiol.">
        <title>Complete genome sequence of Corynebacterium casei LMG S-19264T (=DSM 44701T), isolated from a smear-ripened cheese.</title>
        <authorList>
            <consortium name="US DOE Joint Genome Institute (JGI-PGF)"/>
            <person name="Walter F."/>
            <person name="Albersmeier A."/>
            <person name="Kalinowski J."/>
            <person name="Ruckert C."/>
        </authorList>
    </citation>
    <scope>NUCLEOTIDE SEQUENCE</scope>
    <source>
        <strain evidence="4">JCM 19831</strain>
    </source>
</reference>
<dbReference type="PRINTS" id="PR00038">
    <property type="entry name" value="HTHLUXR"/>
</dbReference>
<dbReference type="RefSeq" id="WP_190253808.1">
    <property type="nucleotide sequence ID" value="NZ_BMPI01000036.1"/>
</dbReference>
<keyword evidence="5" id="KW-1185">Reference proteome</keyword>
<dbReference type="SMART" id="SM00421">
    <property type="entry name" value="HTH_LUXR"/>
    <property type="match status" value="1"/>
</dbReference>
<dbReference type="PANTHER" id="PTHR16305:SF35">
    <property type="entry name" value="TRANSCRIPTIONAL ACTIVATOR DOMAIN"/>
    <property type="match status" value="1"/>
</dbReference>
<dbReference type="InterPro" id="IPR041664">
    <property type="entry name" value="AAA_16"/>
</dbReference>
<dbReference type="SUPFAM" id="SSF46894">
    <property type="entry name" value="C-terminal effector domain of the bipartite response regulators"/>
    <property type="match status" value="1"/>
</dbReference>
<comment type="caution">
    <text evidence="4">The sequence shown here is derived from an EMBL/GenBank/DDBJ whole genome shotgun (WGS) entry which is preliminary data.</text>
</comment>
<dbReference type="AlphaFoldDB" id="A0A917X0K2"/>
<dbReference type="InterPro" id="IPR036388">
    <property type="entry name" value="WH-like_DNA-bd_sf"/>
</dbReference>
<dbReference type="GO" id="GO:0003677">
    <property type="term" value="F:DNA binding"/>
    <property type="evidence" value="ECO:0007669"/>
    <property type="project" value="InterPro"/>
</dbReference>
<dbReference type="PROSITE" id="PS50043">
    <property type="entry name" value="HTH_LUXR_2"/>
    <property type="match status" value="1"/>
</dbReference>
<dbReference type="InterPro" id="IPR000792">
    <property type="entry name" value="Tscrpt_reg_LuxR_C"/>
</dbReference>
<dbReference type="InterPro" id="IPR016032">
    <property type="entry name" value="Sig_transdc_resp-reg_C-effctor"/>
</dbReference>
<dbReference type="PROSITE" id="PS00622">
    <property type="entry name" value="HTH_LUXR_1"/>
    <property type="match status" value="1"/>
</dbReference>
<proteinExistence type="predicted"/>
<keyword evidence="1" id="KW-0547">Nucleotide-binding</keyword>
<dbReference type="EMBL" id="BMPI01000036">
    <property type="protein sequence ID" value="GGM54399.1"/>
    <property type="molecule type" value="Genomic_DNA"/>
</dbReference>
<evidence type="ECO:0000256" key="2">
    <source>
        <dbReference type="ARBA" id="ARBA00022840"/>
    </source>
</evidence>